<organism evidence="12 13">
    <name type="scientific">Meloidogyne floridensis</name>
    <dbReference type="NCBI Taxonomy" id="298350"/>
    <lineage>
        <taxon>Eukaryota</taxon>
        <taxon>Metazoa</taxon>
        <taxon>Ecdysozoa</taxon>
        <taxon>Nematoda</taxon>
        <taxon>Chromadorea</taxon>
        <taxon>Rhabditida</taxon>
        <taxon>Tylenchina</taxon>
        <taxon>Tylenchomorpha</taxon>
        <taxon>Tylenchoidea</taxon>
        <taxon>Meloidogynidae</taxon>
        <taxon>Meloidogyninae</taxon>
        <taxon>Meloidogyne</taxon>
    </lineage>
</organism>
<evidence type="ECO:0000256" key="5">
    <source>
        <dbReference type="ARBA" id="ARBA00023040"/>
    </source>
</evidence>
<evidence type="ECO:0000313" key="12">
    <source>
        <dbReference type="Proteomes" id="UP000887560"/>
    </source>
</evidence>
<evidence type="ECO:0000259" key="11">
    <source>
        <dbReference type="PROSITE" id="PS50262"/>
    </source>
</evidence>
<feature type="domain" description="G-protein coupled receptors family 1 profile" evidence="11">
    <location>
        <begin position="56"/>
        <end position="299"/>
    </location>
</feature>
<feature type="region of interest" description="Disordered" evidence="9">
    <location>
        <begin position="212"/>
        <end position="231"/>
    </location>
</feature>
<name>A0A915NK47_9BILA</name>
<sequence>MEEEEKFKDYGGNTSINISSVIKIENNYENDINYRIKMYQVVIPAFLFLSLLAVIANSLVILALKASRVRNATVTLLLSLTFSDIWSSSVMALSLLINSYLPTVLHTQPRPCVSLALEMLRTGGLLTAALHLLLIALNHCVGIVRPHMDKHRLRRIAFLLCICAWTFPSIILFILSLSRENQGLFNCERVDFYNEKVFRWAVAGNNIVNNKNENSLPQSARSNNSNERKRRRERRTLWTTLLICASFLLGWAPASVLFAITCSECRLLSSIGSFRLLFGLSCIQLSFLLAKSLLNPLIYSLRIPEVREQFNRQINRIQSLEPRKYLIRSWHKATCSKSKTTLATTTTSPPTSPWKWRRTQRARSHLFGSSISSVTNINLINGNGGGRVSFCYDDIKEKGGEGGQQKRTNNFRLNSLRELFQQTFKQKNNLNNCRRTRSEINKRILEQKRRTSTMTIKGFKENKRRGARMSECPDWLQFNGRISEFKPQRFSYDGGQISRLAAKYKKDNK</sequence>
<feature type="transmembrane region" description="Helical" evidence="10">
    <location>
        <begin position="76"/>
        <end position="97"/>
    </location>
</feature>
<dbReference type="WBParaSite" id="scf7180000419518.g3855">
    <property type="protein sequence ID" value="scf7180000419518.g3855"/>
    <property type="gene ID" value="scf7180000419518.g3855"/>
</dbReference>
<evidence type="ECO:0000256" key="8">
    <source>
        <dbReference type="ARBA" id="ARBA00023224"/>
    </source>
</evidence>
<dbReference type="Pfam" id="PF00001">
    <property type="entry name" value="7tm_1"/>
    <property type="match status" value="1"/>
</dbReference>
<evidence type="ECO:0000256" key="10">
    <source>
        <dbReference type="SAM" id="Phobius"/>
    </source>
</evidence>
<dbReference type="PRINTS" id="PR00237">
    <property type="entry name" value="GPCRRHODOPSN"/>
</dbReference>
<dbReference type="PANTHER" id="PTHR24228">
    <property type="entry name" value="B2 BRADYKININ RECEPTOR/ANGIOTENSIN II RECEPTOR"/>
    <property type="match status" value="1"/>
</dbReference>
<dbReference type="GO" id="GO:0005886">
    <property type="term" value="C:plasma membrane"/>
    <property type="evidence" value="ECO:0007669"/>
    <property type="project" value="UniProtKB-SubCell"/>
</dbReference>
<dbReference type="InterPro" id="IPR000276">
    <property type="entry name" value="GPCR_Rhodpsn"/>
</dbReference>
<keyword evidence="7" id="KW-0675">Receptor</keyword>
<dbReference type="AlphaFoldDB" id="A0A915NK47"/>
<evidence type="ECO:0000313" key="13">
    <source>
        <dbReference type="WBParaSite" id="scf7180000419518.g3855"/>
    </source>
</evidence>
<evidence type="ECO:0000256" key="7">
    <source>
        <dbReference type="ARBA" id="ARBA00023170"/>
    </source>
</evidence>
<keyword evidence="2" id="KW-1003">Cell membrane</keyword>
<keyword evidence="3 10" id="KW-0812">Transmembrane</keyword>
<evidence type="ECO:0000256" key="9">
    <source>
        <dbReference type="SAM" id="MobiDB-lite"/>
    </source>
</evidence>
<evidence type="ECO:0000256" key="6">
    <source>
        <dbReference type="ARBA" id="ARBA00023136"/>
    </source>
</evidence>
<feature type="transmembrane region" description="Helical" evidence="10">
    <location>
        <begin position="124"/>
        <end position="144"/>
    </location>
</feature>
<evidence type="ECO:0000256" key="1">
    <source>
        <dbReference type="ARBA" id="ARBA00004651"/>
    </source>
</evidence>
<dbReference type="GO" id="GO:0004930">
    <property type="term" value="F:G protein-coupled receptor activity"/>
    <property type="evidence" value="ECO:0007669"/>
    <property type="project" value="UniProtKB-KW"/>
</dbReference>
<keyword evidence="5" id="KW-0297">G-protein coupled receptor</keyword>
<keyword evidence="12" id="KW-1185">Reference proteome</keyword>
<feature type="transmembrane region" description="Helical" evidence="10">
    <location>
        <begin position="156"/>
        <end position="175"/>
    </location>
</feature>
<accession>A0A915NK47</accession>
<keyword evidence="4 10" id="KW-1133">Transmembrane helix</keyword>
<proteinExistence type="predicted"/>
<evidence type="ECO:0000256" key="4">
    <source>
        <dbReference type="ARBA" id="ARBA00022989"/>
    </source>
</evidence>
<dbReference type="Gene3D" id="1.20.1070.10">
    <property type="entry name" value="Rhodopsin 7-helix transmembrane proteins"/>
    <property type="match status" value="2"/>
</dbReference>
<keyword evidence="6 10" id="KW-0472">Membrane</keyword>
<comment type="subcellular location">
    <subcellularLocation>
        <location evidence="1">Cell membrane</location>
        <topology evidence="1">Multi-pass membrane protein</topology>
    </subcellularLocation>
</comment>
<feature type="transmembrane region" description="Helical" evidence="10">
    <location>
        <begin position="237"/>
        <end position="262"/>
    </location>
</feature>
<feature type="transmembrane region" description="Helical" evidence="10">
    <location>
        <begin position="41"/>
        <end position="64"/>
    </location>
</feature>
<dbReference type="Proteomes" id="UP000887560">
    <property type="component" value="Unplaced"/>
</dbReference>
<protein>
    <submittedName>
        <fullName evidence="13">G-protein coupled receptors family 1 profile domain-containing protein</fullName>
    </submittedName>
</protein>
<feature type="transmembrane region" description="Helical" evidence="10">
    <location>
        <begin position="274"/>
        <end position="294"/>
    </location>
</feature>
<reference evidence="13" key="1">
    <citation type="submission" date="2022-11" db="UniProtKB">
        <authorList>
            <consortium name="WormBaseParasite"/>
        </authorList>
    </citation>
    <scope>IDENTIFICATION</scope>
</reference>
<dbReference type="PANTHER" id="PTHR24228:SF59">
    <property type="entry name" value="NEUROPEPTIDE RECEPTOR 15"/>
    <property type="match status" value="1"/>
</dbReference>
<evidence type="ECO:0000256" key="3">
    <source>
        <dbReference type="ARBA" id="ARBA00022692"/>
    </source>
</evidence>
<dbReference type="InterPro" id="IPR017452">
    <property type="entry name" value="GPCR_Rhodpsn_7TM"/>
</dbReference>
<dbReference type="PROSITE" id="PS50262">
    <property type="entry name" value="G_PROTEIN_RECEP_F1_2"/>
    <property type="match status" value="1"/>
</dbReference>
<keyword evidence="8" id="KW-0807">Transducer</keyword>
<evidence type="ECO:0000256" key="2">
    <source>
        <dbReference type="ARBA" id="ARBA00022475"/>
    </source>
</evidence>
<dbReference type="SUPFAM" id="SSF81321">
    <property type="entry name" value="Family A G protein-coupled receptor-like"/>
    <property type="match status" value="1"/>
</dbReference>